<reference evidence="1 2" key="1">
    <citation type="journal article" date="2023" name="Hortic Res">
        <title>Pangenome of water caltrop reveals structural variations and asymmetric subgenome divergence after allopolyploidization.</title>
        <authorList>
            <person name="Zhang X."/>
            <person name="Chen Y."/>
            <person name="Wang L."/>
            <person name="Yuan Y."/>
            <person name="Fang M."/>
            <person name="Shi L."/>
            <person name="Lu R."/>
            <person name="Comes H.P."/>
            <person name="Ma Y."/>
            <person name="Chen Y."/>
            <person name="Huang G."/>
            <person name="Zhou Y."/>
            <person name="Zheng Z."/>
            <person name="Qiu Y."/>
        </authorList>
    </citation>
    <scope>NUCLEOTIDE SEQUENCE [LARGE SCALE GENOMIC DNA]</scope>
    <source>
        <strain evidence="1">F231</strain>
    </source>
</reference>
<dbReference type="PANTHER" id="PTHR43991:SF12">
    <property type="entry name" value="WD REPEAT PROTEIN (AFU_ORTHOLOGUE AFUA_8G05640)"/>
    <property type="match status" value="1"/>
</dbReference>
<dbReference type="EMBL" id="JAXQNO010000003">
    <property type="protein sequence ID" value="KAK4801331.1"/>
    <property type="molecule type" value="Genomic_DNA"/>
</dbReference>
<keyword evidence="2" id="KW-1185">Reference proteome</keyword>
<dbReference type="AlphaFoldDB" id="A0AAN7RKI6"/>
<name>A0AAN7RKI6_TRANT</name>
<organism evidence="1 2">
    <name type="scientific">Trapa natans</name>
    <name type="common">Water chestnut</name>
    <dbReference type="NCBI Taxonomy" id="22666"/>
    <lineage>
        <taxon>Eukaryota</taxon>
        <taxon>Viridiplantae</taxon>
        <taxon>Streptophyta</taxon>
        <taxon>Embryophyta</taxon>
        <taxon>Tracheophyta</taxon>
        <taxon>Spermatophyta</taxon>
        <taxon>Magnoliopsida</taxon>
        <taxon>eudicotyledons</taxon>
        <taxon>Gunneridae</taxon>
        <taxon>Pentapetalae</taxon>
        <taxon>rosids</taxon>
        <taxon>malvids</taxon>
        <taxon>Myrtales</taxon>
        <taxon>Lythraceae</taxon>
        <taxon>Trapa</taxon>
    </lineage>
</organism>
<evidence type="ECO:0000313" key="1">
    <source>
        <dbReference type="EMBL" id="KAK4801331.1"/>
    </source>
</evidence>
<sequence>MEHYFHDDDLHYAVEEFYDDFDDENLSGGAEAAADSDCGSTFSDFDDDFESRRPSMSTEPLSRVQISTMAVKGNFLVAGGFQGELICKFLNQAEVAFCMKVTTEENAISNLVDIFHSPGLFESDSCQ</sequence>
<comment type="caution">
    <text evidence="1">The sequence shown here is derived from an EMBL/GenBank/DDBJ whole genome shotgun (WGS) entry which is preliminary data.</text>
</comment>
<gene>
    <name evidence="1" type="ORF">SAY86_021818</name>
</gene>
<proteinExistence type="predicted"/>
<dbReference type="PANTHER" id="PTHR43991">
    <property type="entry name" value="WD REPEAT PROTEIN (AFU_ORTHOLOGUE AFUA_8G05640)-RELATED"/>
    <property type="match status" value="1"/>
</dbReference>
<protein>
    <submittedName>
        <fullName evidence="1">Uncharacterized protein</fullName>
    </submittedName>
</protein>
<evidence type="ECO:0000313" key="2">
    <source>
        <dbReference type="Proteomes" id="UP001346149"/>
    </source>
</evidence>
<dbReference type="Proteomes" id="UP001346149">
    <property type="component" value="Unassembled WGS sequence"/>
</dbReference>
<accession>A0AAN7RKI6</accession>